<feature type="transmembrane region" description="Helical" evidence="1">
    <location>
        <begin position="61"/>
        <end position="79"/>
    </location>
</feature>
<evidence type="ECO:0000259" key="2">
    <source>
        <dbReference type="Pfam" id="PF25266"/>
    </source>
</evidence>
<gene>
    <name evidence="3" type="ORF">Gogos_017672</name>
</gene>
<keyword evidence="1" id="KW-0472">Membrane</keyword>
<feature type="transmembrane region" description="Helical" evidence="1">
    <location>
        <begin position="6"/>
        <end position="27"/>
    </location>
</feature>
<evidence type="ECO:0000313" key="3">
    <source>
        <dbReference type="EMBL" id="MBA0733687.1"/>
    </source>
</evidence>
<feature type="domain" description="DUF7865" evidence="2">
    <location>
        <begin position="2"/>
        <end position="132"/>
    </location>
</feature>
<dbReference type="Pfam" id="PF25266">
    <property type="entry name" value="DUF7865"/>
    <property type="match status" value="1"/>
</dbReference>
<dbReference type="EMBL" id="JABEZY010000002">
    <property type="protein sequence ID" value="MBA0733687.1"/>
    <property type="molecule type" value="Genomic_DNA"/>
</dbReference>
<keyword evidence="4" id="KW-1185">Reference proteome</keyword>
<dbReference type="PANTHER" id="PTHR34274">
    <property type="entry name" value="TRANSMEMBRANE PROTEIN"/>
    <property type="match status" value="1"/>
</dbReference>
<protein>
    <recommendedName>
        <fullName evidence="2">DUF7865 domain-containing protein</fullName>
    </recommendedName>
</protein>
<name>A0A7J9BBF4_GOSGO</name>
<dbReference type="InterPro" id="IPR057187">
    <property type="entry name" value="DUF7865"/>
</dbReference>
<keyword evidence="1" id="KW-1133">Transmembrane helix</keyword>
<dbReference type="PANTHER" id="PTHR34274:SF5">
    <property type="entry name" value="TRANSMEMBRANE PROTEIN"/>
    <property type="match status" value="1"/>
</dbReference>
<evidence type="ECO:0000313" key="4">
    <source>
        <dbReference type="Proteomes" id="UP000593579"/>
    </source>
</evidence>
<feature type="non-terminal residue" evidence="3">
    <location>
        <position position="141"/>
    </location>
</feature>
<comment type="caution">
    <text evidence="3">The sequence shown here is derived from an EMBL/GenBank/DDBJ whole genome shotgun (WGS) entry which is preliminary data.</text>
</comment>
<proteinExistence type="predicted"/>
<dbReference type="AlphaFoldDB" id="A0A7J9BBF4"/>
<evidence type="ECO:0000256" key="1">
    <source>
        <dbReference type="SAM" id="Phobius"/>
    </source>
</evidence>
<accession>A0A7J9BBF4</accession>
<dbReference type="Proteomes" id="UP000593579">
    <property type="component" value="Unassembled WGS sequence"/>
</dbReference>
<organism evidence="3 4">
    <name type="scientific">Gossypium gossypioides</name>
    <name type="common">Mexican cotton</name>
    <name type="synonym">Selera gossypioides</name>
    <dbReference type="NCBI Taxonomy" id="34282"/>
    <lineage>
        <taxon>Eukaryota</taxon>
        <taxon>Viridiplantae</taxon>
        <taxon>Streptophyta</taxon>
        <taxon>Embryophyta</taxon>
        <taxon>Tracheophyta</taxon>
        <taxon>Spermatophyta</taxon>
        <taxon>Magnoliopsida</taxon>
        <taxon>eudicotyledons</taxon>
        <taxon>Gunneridae</taxon>
        <taxon>Pentapetalae</taxon>
        <taxon>rosids</taxon>
        <taxon>malvids</taxon>
        <taxon>Malvales</taxon>
        <taxon>Malvaceae</taxon>
        <taxon>Malvoideae</taxon>
        <taxon>Gossypium</taxon>
    </lineage>
</organism>
<dbReference type="OrthoDB" id="1876802at2759"/>
<keyword evidence="1" id="KW-0812">Transmembrane</keyword>
<sequence length="141" mass="15838">MSLPGFFIICMLHSMVAITCGALMVFYTKEVSVFGHGHEIASKLQGSTPNDQLLIQTSQSFSGLLLFTIGLVLFMVAFVEDREFQSFFAKGCVLLHVSMAVWRVCFEGKIEDLAHQWLRQALGDIMLSLSWVLLLACSWRE</sequence>
<reference evidence="3 4" key="1">
    <citation type="journal article" date="2019" name="Genome Biol. Evol.">
        <title>Insights into the evolution of the New World diploid cottons (Gossypium, subgenus Houzingenia) based on genome sequencing.</title>
        <authorList>
            <person name="Grover C.E."/>
            <person name="Arick M.A. 2nd"/>
            <person name="Thrash A."/>
            <person name="Conover J.L."/>
            <person name="Sanders W.S."/>
            <person name="Peterson D.G."/>
            <person name="Frelichowski J.E."/>
            <person name="Scheffler J.A."/>
            <person name="Scheffler B.E."/>
            <person name="Wendel J.F."/>
        </authorList>
    </citation>
    <scope>NUCLEOTIDE SEQUENCE [LARGE SCALE GENOMIC DNA]</scope>
    <source>
        <strain evidence="3">5</strain>
        <tissue evidence="3">Leaf</tissue>
    </source>
</reference>